<dbReference type="Gene3D" id="3.40.720.10">
    <property type="entry name" value="Alkaline Phosphatase, subunit A"/>
    <property type="match status" value="1"/>
</dbReference>
<feature type="transmembrane region" description="Helical" evidence="7">
    <location>
        <begin position="251"/>
        <end position="277"/>
    </location>
</feature>
<keyword evidence="3 9" id="KW-0808">Transferase</keyword>
<dbReference type="EMBL" id="QNRT01000007">
    <property type="protein sequence ID" value="RBP48492.1"/>
    <property type="molecule type" value="Genomic_DNA"/>
</dbReference>
<proteinExistence type="predicted"/>
<dbReference type="InterPro" id="IPR040423">
    <property type="entry name" value="PEA_transferase"/>
</dbReference>
<dbReference type="InterPro" id="IPR000917">
    <property type="entry name" value="Sulfatase_N"/>
</dbReference>
<feature type="domain" description="Sulfatase N-terminal" evidence="8">
    <location>
        <begin position="407"/>
        <end position="700"/>
    </location>
</feature>
<feature type="transmembrane region" description="Helical" evidence="7">
    <location>
        <begin position="12"/>
        <end position="28"/>
    </location>
</feature>
<dbReference type="GO" id="GO:0005886">
    <property type="term" value="C:plasma membrane"/>
    <property type="evidence" value="ECO:0007669"/>
    <property type="project" value="UniProtKB-SubCell"/>
</dbReference>
<dbReference type="RefSeq" id="WP_113955750.1">
    <property type="nucleotide sequence ID" value="NZ_QNRT01000007.1"/>
</dbReference>
<dbReference type="OrthoDB" id="9786870at2"/>
<dbReference type="PANTHER" id="PTHR30443:SF2">
    <property type="entry name" value="PHOSPHOETHANOLAMINE TRANSFERASE EPTC"/>
    <property type="match status" value="1"/>
</dbReference>
<dbReference type="InterPro" id="IPR058130">
    <property type="entry name" value="PEA_transf_C"/>
</dbReference>
<feature type="transmembrane region" description="Helical" evidence="7">
    <location>
        <begin position="171"/>
        <end position="191"/>
    </location>
</feature>
<evidence type="ECO:0000256" key="5">
    <source>
        <dbReference type="ARBA" id="ARBA00022989"/>
    </source>
</evidence>
<evidence type="ECO:0000256" key="6">
    <source>
        <dbReference type="ARBA" id="ARBA00023136"/>
    </source>
</evidence>
<dbReference type="PANTHER" id="PTHR30443">
    <property type="entry name" value="INNER MEMBRANE PROTEIN"/>
    <property type="match status" value="1"/>
</dbReference>
<evidence type="ECO:0000256" key="7">
    <source>
        <dbReference type="SAM" id="Phobius"/>
    </source>
</evidence>
<keyword evidence="6 7" id="KW-0472">Membrane</keyword>
<dbReference type="InterPro" id="IPR017850">
    <property type="entry name" value="Alkaline_phosphatase_core_sf"/>
</dbReference>
<evidence type="ECO:0000259" key="8">
    <source>
        <dbReference type="Pfam" id="PF00884"/>
    </source>
</evidence>
<evidence type="ECO:0000256" key="2">
    <source>
        <dbReference type="ARBA" id="ARBA00022475"/>
    </source>
</evidence>
<reference evidence="9 10" key="1">
    <citation type="submission" date="2018-06" db="EMBL/GenBank/DDBJ databases">
        <title>Genomic Encyclopedia of Type Strains, Phase IV (KMG-IV): sequencing the most valuable type-strain genomes for metagenomic binning, comparative biology and taxonomic classification.</title>
        <authorList>
            <person name="Goeker M."/>
        </authorList>
    </citation>
    <scope>NUCLEOTIDE SEQUENCE [LARGE SCALE GENOMIC DNA]</scope>
    <source>
        <strain evidence="9 10">DSM 24032</strain>
    </source>
</reference>
<name>A0A395JFC9_9GAMM</name>
<sequence length="908" mass="100048">MKKHRLNFTASLHLLVVVAAMAGLLYWFNGEVVSQIVGGKSIYQGAEIRFVNTRGVRISDYVLRQVDDSFLFAGGSPATSYIRLIFTDSGRYELAVRGQYPPWVCSKDELDKATIQIRGGTANATLALKSQEVKTINFNIAKGQLLTPVIMGNKVSQCARAEVTIYRLVDLPYYFIGFCVAWLLILVLTILTRSSPYIAVLGLGFNILLSTANATLSKLTPSSLAVDSGLAMCMVSLLFLIALLGSRSRIVAVALSLIGTSAYIAVSLIGAGLIAYFKVFDVAMSVEAIHGAMQSYDAQMVEFWKQYIGYRRTAVGLVVVFAVFLMMMHITSGERKRGGLLIMLLAFFLCGISILLGRIDHSPTYTLLEKSAIIYKSEIDAFKSIADNRTVSASLAQQNTAFAGNATVVVVGESVNKKHMSLYGYVQPTTPNLQQRFSNNELIVYKNAYSNHTHSNPTMALMLTQANQYNKRSWLESPSVFNYASAASVKTHWLTNHRLLGGWSNKITTIAREADRLDTINYKIGYGLDSARFDEDLLPLFDKTVTERPDQLTFLHLYSNHSLYCRRYPTDFRGFNSSLPVSHFSQILKVKKAAASTINCYDTSIRYTDLVLEKIIARLEKNDQPSVMLYVADHSEEVIGDRTHNSALFTYDMINIPLIVWANEAWKTKHADLWLAIQNNKDQIWTNDLLFSSVLGLSGIESTAVDPTKSLTSSAYQIPGSPLTLHGRVNVDSPQNWNYWQINNAALAQQQGQQLYATGIRSVGEAMAALNLGLTNLVLDVEVSSEGELIVESLQGDSMLTVKQLLSELAASPVQPKSIALNVTATKGAAKVEQQIQALSEAFSIPMLSVDQSVVMAKPVDLWSPSFARKLSDKNLSGEGHERFTVNIKTRYTHPAPIPAASGKSGES</sequence>
<dbReference type="SUPFAM" id="SSF53649">
    <property type="entry name" value="Alkaline phosphatase-like"/>
    <property type="match status" value="1"/>
</dbReference>
<dbReference type="CDD" id="cd16017">
    <property type="entry name" value="LptA"/>
    <property type="match status" value="1"/>
</dbReference>
<feature type="transmembrane region" description="Helical" evidence="7">
    <location>
        <begin position="198"/>
        <end position="216"/>
    </location>
</feature>
<dbReference type="GO" id="GO:0009244">
    <property type="term" value="P:lipopolysaccharide core region biosynthetic process"/>
    <property type="evidence" value="ECO:0007669"/>
    <property type="project" value="TreeGrafter"/>
</dbReference>
<evidence type="ECO:0000256" key="4">
    <source>
        <dbReference type="ARBA" id="ARBA00022692"/>
    </source>
</evidence>
<feature type="transmembrane region" description="Helical" evidence="7">
    <location>
        <begin position="340"/>
        <end position="359"/>
    </location>
</feature>
<evidence type="ECO:0000313" key="9">
    <source>
        <dbReference type="EMBL" id="RBP48492.1"/>
    </source>
</evidence>
<keyword evidence="2" id="KW-1003">Cell membrane</keyword>
<dbReference type="AlphaFoldDB" id="A0A395JFC9"/>
<keyword evidence="5 7" id="KW-1133">Transmembrane helix</keyword>
<keyword evidence="10" id="KW-1185">Reference proteome</keyword>
<accession>A0A395JFC9</accession>
<dbReference type="Proteomes" id="UP000253083">
    <property type="component" value="Unassembled WGS sequence"/>
</dbReference>
<evidence type="ECO:0000256" key="3">
    <source>
        <dbReference type="ARBA" id="ARBA00022679"/>
    </source>
</evidence>
<gene>
    <name evidence="9" type="ORF">DFR28_10794</name>
</gene>
<organism evidence="9 10">
    <name type="scientific">Arenicella xantha</name>
    <dbReference type="NCBI Taxonomy" id="644221"/>
    <lineage>
        <taxon>Bacteria</taxon>
        <taxon>Pseudomonadati</taxon>
        <taxon>Pseudomonadota</taxon>
        <taxon>Gammaproteobacteria</taxon>
        <taxon>Arenicellales</taxon>
        <taxon>Arenicellaceae</taxon>
        <taxon>Arenicella</taxon>
    </lineage>
</organism>
<comment type="caution">
    <text evidence="9">The sequence shown here is derived from an EMBL/GenBank/DDBJ whole genome shotgun (WGS) entry which is preliminary data.</text>
</comment>
<feature type="transmembrane region" description="Helical" evidence="7">
    <location>
        <begin position="222"/>
        <end position="244"/>
    </location>
</feature>
<dbReference type="GO" id="GO:0016776">
    <property type="term" value="F:phosphotransferase activity, phosphate group as acceptor"/>
    <property type="evidence" value="ECO:0007669"/>
    <property type="project" value="TreeGrafter"/>
</dbReference>
<protein>
    <submittedName>
        <fullName evidence="9">Glucan phosphoethanolaminetransferase (Alkaline phosphatase superfamily)</fullName>
    </submittedName>
</protein>
<feature type="transmembrane region" description="Helical" evidence="7">
    <location>
        <begin position="309"/>
        <end position="328"/>
    </location>
</feature>
<comment type="subcellular location">
    <subcellularLocation>
        <location evidence="1">Cell membrane</location>
        <topology evidence="1">Multi-pass membrane protein</topology>
    </subcellularLocation>
</comment>
<keyword evidence="4 7" id="KW-0812">Transmembrane</keyword>
<evidence type="ECO:0000313" key="10">
    <source>
        <dbReference type="Proteomes" id="UP000253083"/>
    </source>
</evidence>
<evidence type="ECO:0000256" key="1">
    <source>
        <dbReference type="ARBA" id="ARBA00004651"/>
    </source>
</evidence>
<dbReference type="Pfam" id="PF00884">
    <property type="entry name" value="Sulfatase"/>
    <property type="match status" value="1"/>
</dbReference>
<dbReference type="InParanoid" id="A0A395JFC9"/>